<dbReference type="RefSeq" id="WP_004072298.1">
    <property type="nucleotide sequence ID" value="NZ_CM001488.1"/>
</dbReference>
<dbReference type="OrthoDB" id="9992375at2"/>
<evidence type="ECO:0000313" key="2">
    <source>
        <dbReference type="Proteomes" id="UP000005778"/>
    </source>
</evidence>
<sequence length="70" mass="7575">MAQFRYRINQTDWIAGYNTGEAGQPDKSPVNVDGLSWSSGYIEGKAAGRINSNLESAATLANEINQEVKA</sequence>
<dbReference type="Proteomes" id="UP000005778">
    <property type="component" value="Chromosome"/>
</dbReference>
<dbReference type="HOGENOM" id="CLU_2751246_0_0_7"/>
<keyword evidence="2" id="KW-1185">Reference proteome</keyword>
<evidence type="ECO:0000313" key="1">
    <source>
        <dbReference type="EMBL" id="EIM63237.1"/>
    </source>
</evidence>
<reference evidence="1 2" key="2">
    <citation type="submission" date="2012-02" db="EMBL/GenBank/DDBJ databases">
        <title>Improved High-Quality Draft sequence of Desulfobacter postgatei 2ac9.</title>
        <authorList>
            <consortium name="US DOE Joint Genome Institute"/>
            <person name="Lucas S."/>
            <person name="Han J."/>
            <person name="Lapidus A."/>
            <person name="Cheng J.-F."/>
            <person name="Goodwin L."/>
            <person name="Pitluck S."/>
            <person name="Peters L."/>
            <person name="Ovchinnikova G."/>
            <person name="Held B."/>
            <person name="Detter J.C."/>
            <person name="Han C."/>
            <person name="Tapia R."/>
            <person name="Land M."/>
            <person name="Hauser L."/>
            <person name="Kyrpides N."/>
            <person name="Ivanova N."/>
            <person name="Pagani I."/>
            <person name="Orellana R."/>
            <person name="Lovley D."/>
            <person name="Woyke T."/>
        </authorList>
    </citation>
    <scope>NUCLEOTIDE SEQUENCE [LARGE SCALE GENOMIC DNA]</scope>
    <source>
        <strain evidence="1 2">2ac9</strain>
    </source>
</reference>
<dbReference type="AlphaFoldDB" id="I5B174"/>
<reference evidence="1 2" key="1">
    <citation type="submission" date="2011-09" db="EMBL/GenBank/DDBJ databases">
        <authorList>
            <consortium name="US DOE Joint Genome Institute (JGI-PGF)"/>
            <person name="Lucas S."/>
            <person name="Han J."/>
            <person name="Lapidus A."/>
            <person name="Cheng J.-F."/>
            <person name="Goodwin L."/>
            <person name="Pitluck S."/>
            <person name="Peters L."/>
            <person name="Land M.L."/>
            <person name="Hauser L."/>
            <person name="Orellana R."/>
            <person name="Lovley D."/>
            <person name="Woyke T.J."/>
        </authorList>
    </citation>
    <scope>NUCLEOTIDE SEQUENCE [LARGE SCALE GENOMIC DNA]</scope>
    <source>
        <strain evidence="1 2">2ac9</strain>
    </source>
</reference>
<gene>
    <name evidence="1" type="ORF">DespoDRAFT_01277</name>
</gene>
<organism evidence="1 2">
    <name type="scientific">Desulfobacter postgatei 2ac9</name>
    <dbReference type="NCBI Taxonomy" id="879212"/>
    <lineage>
        <taxon>Bacteria</taxon>
        <taxon>Pseudomonadati</taxon>
        <taxon>Thermodesulfobacteriota</taxon>
        <taxon>Desulfobacteria</taxon>
        <taxon>Desulfobacterales</taxon>
        <taxon>Desulfobacteraceae</taxon>
        <taxon>Desulfobacter</taxon>
    </lineage>
</organism>
<accession>I5B174</accession>
<protein>
    <submittedName>
        <fullName evidence="1">Uncharacterized protein</fullName>
    </submittedName>
</protein>
<dbReference type="EMBL" id="CM001488">
    <property type="protein sequence ID" value="EIM63237.1"/>
    <property type="molecule type" value="Genomic_DNA"/>
</dbReference>
<dbReference type="STRING" id="879212.DespoDRAFT_01277"/>
<proteinExistence type="predicted"/>
<name>I5B174_9BACT</name>